<evidence type="ECO:0000313" key="2">
    <source>
        <dbReference type="EMBL" id="KAL5105899.1"/>
    </source>
</evidence>
<evidence type="ECO:0000313" key="3">
    <source>
        <dbReference type="Proteomes" id="UP001651158"/>
    </source>
</evidence>
<comment type="caution">
    <text evidence="2">The sequence shown here is derived from an EMBL/GenBank/DDBJ whole genome shotgun (WGS) entry which is preliminary data.</text>
</comment>
<feature type="compositionally biased region" description="Polar residues" evidence="1">
    <location>
        <begin position="332"/>
        <end position="344"/>
    </location>
</feature>
<protein>
    <submittedName>
        <fullName evidence="2">Uncharacterized protein</fullName>
    </submittedName>
</protein>
<feature type="compositionally biased region" description="Basic residues" evidence="1">
    <location>
        <begin position="414"/>
        <end position="423"/>
    </location>
</feature>
<feature type="region of interest" description="Disordered" evidence="1">
    <location>
        <begin position="715"/>
        <end position="753"/>
    </location>
</feature>
<sequence length="753" mass="84412">MVASSIRHVYAVDEWVDEPPDEKFRRSNQLPTNNSAEEKHQTECSASSITRIRLALRGCTSPSRFAWWRRVVACDGRFCGVCCGMNRHTDFHWEGVSRPGECCASSASPFPRLRTSAPLHLCTGLWAQLVDVPDCRDKQFVCTAGHAKQATSTDSAASLFLPGRCHGAADYRHLRVSVCMRQTNEPTVGRSGVNTCTQPQPCIVLSSNHSTLTGLLVAFDDFRGDAVKETVWHTITRYAEALKAVGVSSGNVRTQRSAHIPALFSQADLHDGSVRGSAALECWENVLVAKVHAQQVAKEKLKSCRLTAAVAVSSHLMAESEDSPRKTEQKSNHTTANENLSPESSALGLPRRSKRIRSRRQSDFFNYSTKVQSEEIVSSDLDSDTDSRSSKRLCYGSDPGVLHSAPEVPSVKNKTMKTRRKSKQLNNREDIRHCRKLCPKSSVMTPPTEESMEVEGGSGFPSMKDLREAILEIFPPRQQEPPGGAQTLPAQRYAWLFEKFTPPPLRGLETISEVRTSPRQCRRYCRRSMALYTPRTMATRRRPLQEESSRSKSADRCQDAFWSKRAIPRRLSFGEWEGSVCDSDDNVEEELQKFHRTAAKQKARRREVRLRQMNRRPGELLRVSDQTERRFAAFWEDMESEEGNEKRETHIFGFWRFLSEFELRPGAGMIGEKGSSTGGSFHGYQGATRSAPHFQLTQAPGDVISRVLTSHHTIYTPLDRDGGPPPISGRSAHSLLSSQRSANLRAEKDSFKN</sequence>
<dbReference type="Proteomes" id="UP001651158">
    <property type="component" value="Unassembled WGS sequence"/>
</dbReference>
<accession>A0ABR4Q896</accession>
<feature type="region of interest" description="Disordered" evidence="1">
    <location>
        <begin position="315"/>
        <end position="355"/>
    </location>
</feature>
<organism evidence="2 3">
    <name type="scientific">Taenia crassiceps</name>
    <dbReference type="NCBI Taxonomy" id="6207"/>
    <lineage>
        <taxon>Eukaryota</taxon>
        <taxon>Metazoa</taxon>
        <taxon>Spiralia</taxon>
        <taxon>Lophotrochozoa</taxon>
        <taxon>Platyhelminthes</taxon>
        <taxon>Cestoda</taxon>
        <taxon>Eucestoda</taxon>
        <taxon>Cyclophyllidea</taxon>
        <taxon>Taeniidae</taxon>
        <taxon>Taenia</taxon>
    </lineage>
</organism>
<keyword evidence="3" id="KW-1185">Reference proteome</keyword>
<gene>
    <name evidence="2" type="ORF">TcWFU_008054</name>
</gene>
<proteinExistence type="predicted"/>
<feature type="region of interest" description="Disordered" evidence="1">
    <location>
        <begin position="21"/>
        <end position="41"/>
    </location>
</feature>
<name>A0ABR4Q896_9CEST</name>
<feature type="region of interest" description="Disordered" evidence="1">
    <location>
        <begin position="375"/>
        <end position="427"/>
    </location>
</feature>
<dbReference type="EMBL" id="JAKROA010000007">
    <property type="protein sequence ID" value="KAL5105899.1"/>
    <property type="molecule type" value="Genomic_DNA"/>
</dbReference>
<feature type="region of interest" description="Disordered" evidence="1">
    <location>
        <begin position="439"/>
        <end position="460"/>
    </location>
</feature>
<evidence type="ECO:0000256" key="1">
    <source>
        <dbReference type="SAM" id="MobiDB-lite"/>
    </source>
</evidence>
<reference evidence="2 3" key="1">
    <citation type="journal article" date="2022" name="Front. Cell. Infect. Microbiol.">
        <title>The Genomes of Two Strains of Taenia crassiceps the Animal Model for the Study of Human Cysticercosis.</title>
        <authorList>
            <person name="Bobes R.J."/>
            <person name="Estrada K."/>
            <person name="Rios-Valencia D.G."/>
            <person name="Calderon-Gallegos A."/>
            <person name="de la Torre P."/>
            <person name="Carrero J.C."/>
            <person name="Sanchez-Flores A."/>
            <person name="Laclette J.P."/>
        </authorList>
    </citation>
    <scope>NUCLEOTIDE SEQUENCE [LARGE SCALE GENOMIC DNA]</scope>
    <source>
        <strain evidence="2">WFUcys</strain>
    </source>
</reference>
<feature type="compositionally biased region" description="Basic and acidic residues" evidence="1">
    <location>
        <begin position="322"/>
        <end position="331"/>
    </location>
</feature>